<dbReference type="CDD" id="cd11405">
    <property type="entry name" value="bHLHzip_MLXIP_like"/>
    <property type="match status" value="1"/>
</dbReference>
<dbReference type="EMBL" id="JARBDR010000440">
    <property type="protein sequence ID" value="KAJ8312491.1"/>
    <property type="molecule type" value="Genomic_DNA"/>
</dbReference>
<dbReference type="CDD" id="cd21739">
    <property type="entry name" value="NES2-NLS_ChREBP-like"/>
    <property type="match status" value="1"/>
</dbReference>
<proteinExistence type="predicted"/>
<dbReference type="InterPro" id="IPR036638">
    <property type="entry name" value="HLH_DNA-bd_sf"/>
</dbReference>
<dbReference type="Gene3D" id="4.10.280.10">
    <property type="entry name" value="Helix-loop-helix DNA-binding domain"/>
    <property type="match status" value="1"/>
</dbReference>
<accession>A0ABQ9F8D9</accession>
<feature type="region of interest" description="Disordered" evidence="7">
    <location>
        <begin position="630"/>
        <end position="654"/>
    </location>
</feature>
<dbReference type="PANTHER" id="PTHR15741:SF37">
    <property type="entry name" value="LD38259P"/>
    <property type="match status" value="1"/>
</dbReference>
<reference evidence="8 9" key="1">
    <citation type="submission" date="2022-12" db="EMBL/GenBank/DDBJ databases">
        <title>Chromosome-level genome of Tegillarca granosa.</title>
        <authorList>
            <person name="Kim J."/>
        </authorList>
    </citation>
    <scope>NUCLEOTIDE SEQUENCE [LARGE SCALE GENOMIC DNA]</scope>
    <source>
        <strain evidence="8">Teg-2019</strain>
        <tissue evidence="8">Adductor muscle</tissue>
    </source>
</reference>
<evidence type="ECO:0000313" key="9">
    <source>
        <dbReference type="Proteomes" id="UP001217089"/>
    </source>
</evidence>
<evidence type="ECO:0000256" key="4">
    <source>
        <dbReference type="ARBA" id="ARBA00023163"/>
    </source>
</evidence>
<evidence type="ECO:0000256" key="7">
    <source>
        <dbReference type="SAM" id="MobiDB-lite"/>
    </source>
</evidence>
<keyword evidence="3" id="KW-0238">DNA-binding</keyword>
<comment type="subcellular location">
    <subcellularLocation>
        <location evidence="1">Nucleus</location>
    </subcellularLocation>
</comment>
<feature type="compositionally biased region" description="Basic and acidic residues" evidence="7">
    <location>
        <begin position="715"/>
        <end position="724"/>
    </location>
</feature>
<keyword evidence="6" id="KW-0175">Coiled coil</keyword>
<feature type="compositionally biased region" description="Polar residues" evidence="7">
    <location>
        <begin position="470"/>
        <end position="485"/>
    </location>
</feature>
<gene>
    <name evidence="8" type="ORF">KUTeg_009864</name>
</gene>
<evidence type="ECO:0008006" key="10">
    <source>
        <dbReference type="Google" id="ProtNLM"/>
    </source>
</evidence>
<feature type="region of interest" description="Disordered" evidence="7">
    <location>
        <begin position="513"/>
        <end position="538"/>
    </location>
</feature>
<keyword evidence="5" id="KW-0539">Nucleus</keyword>
<evidence type="ECO:0000256" key="5">
    <source>
        <dbReference type="ARBA" id="ARBA00023242"/>
    </source>
</evidence>
<feature type="compositionally biased region" description="Polar residues" evidence="7">
    <location>
        <begin position="19"/>
        <end position="28"/>
    </location>
</feature>
<evidence type="ECO:0000256" key="2">
    <source>
        <dbReference type="ARBA" id="ARBA00023015"/>
    </source>
</evidence>
<feature type="coiled-coil region" evidence="6">
    <location>
        <begin position="804"/>
        <end position="838"/>
    </location>
</feature>
<keyword evidence="9" id="KW-1185">Reference proteome</keyword>
<feature type="compositionally biased region" description="Low complexity" evidence="7">
    <location>
        <begin position="527"/>
        <end position="538"/>
    </location>
</feature>
<comment type="caution">
    <text evidence="8">The sequence shown here is derived from an EMBL/GenBank/DDBJ whole genome shotgun (WGS) entry which is preliminary data.</text>
</comment>
<organism evidence="8 9">
    <name type="scientific">Tegillarca granosa</name>
    <name type="common">Malaysian cockle</name>
    <name type="synonym">Anadara granosa</name>
    <dbReference type="NCBI Taxonomy" id="220873"/>
    <lineage>
        <taxon>Eukaryota</taxon>
        <taxon>Metazoa</taxon>
        <taxon>Spiralia</taxon>
        <taxon>Lophotrochozoa</taxon>
        <taxon>Mollusca</taxon>
        <taxon>Bivalvia</taxon>
        <taxon>Autobranchia</taxon>
        <taxon>Pteriomorphia</taxon>
        <taxon>Arcoida</taxon>
        <taxon>Arcoidea</taxon>
        <taxon>Arcidae</taxon>
        <taxon>Tegillarca</taxon>
    </lineage>
</organism>
<feature type="region of interest" description="Disordered" evidence="7">
    <location>
        <begin position="464"/>
        <end position="501"/>
    </location>
</feature>
<evidence type="ECO:0000313" key="8">
    <source>
        <dbReference type="EMBL" id="KAJ8312491.1"/>
    </source>
</evidence>
<protein>
    <recommendedName>
        <fullName evidence="10">MLX-interacting protein</fullName>
    </recommendedName>
</protein>
<evidence type="ECO:0000256" key="3">
    <source>
        <dbReference type="ARBA" id="ARBA00023125"/>
    </source>
</evidence>
<keyword evidence="4" id="KW-0804">Transcription</keyword>
<sequence>MMAIGKNVTCAPQGKGSMSVLNTGNPSADQREENESTIHSGHFMLSNVHNPDVDDEDEDDVSVASDKDQAYDFKSACSETTETYKFGRVAIDASLTKLFQCMTLAYSGKLTSPKWKPFRGLHLTVKDKVRLNNLIWREWHMQYIYQRSPVVCLFATPLSDDIHTKPEAIVLEGKYWKRRLDTVTAEYKRWRKYFKARRSFCPLDFDMMETSSHEDLLQRVGEVRSLAHDQPSFSTDLLLNATDFMDMDLSDNFFNSLNQASFAFPNPRELSGLGMADIMQPGLVSLQPNLDDFMDTYDPIQEVLQSSRALANTCNNQNDLSVLGDIDMRASPGPPPPMAAAAAAPSTVVADSSSTQATNISAILALLSGDPNAIVVDPQNPNATTQLLSQILQQQIQPQQQQLQQQQQQTTSTFFLPNGQQSSRSNSLPETGISVQRSNTPTSVNRQASTPVMSSLQAALLSPSPLVSQKSTNQKTQNINKSSSAPALPSGGHKKQSSQQLVKKDGFVVPQRTIAPAPSSTSRNTQPSTASAASSTPSLERLLKTGKYDGAIINVKKEPVLPKLATSTSAPPLFTPVTPIRPAPDARTQTTTVSTVTPVMVPSATLAFNLQPVVSDFSASFFTLATPASTSVNNNSLTTPKETQPKLNKQISSKPSQLVSVLNSSPSSISSIISPSLPTQISSPPRDVKTSFISTQLSSPESPISYDAVSPQSKTEGKGEHRREMHISAEHKRRCNIKVKEMLGKQISHVGCVKNGFDVLHTIIPALSQNPNAKISKAAMLQKKIFFNLRNVILTSNECAAEYCKKLKSERSQMQDEAEILKQEIESLNNEISQCQQQLPATGVPVTRQRADRMKDMFEEYVKTRTLQNWKFWILF</sequence>
<feature type="region of interest" description="Disordered" evidence="7">
    <location>
        <begin position="415"/>
        <end position="451"/>
    </location>
</feature>
<feature type="region of interest" description="Disordered" evidence="7">
    <location>
        <begin position="15"/>
        <end position="34"/>
    </location>
</feature>
<evidence type="ECO:0000256" key="1">
    <source>
        <dbReference type="ARBA" id="ARBA00004123"/>
    </source>
</evidence>
<feature type="compositionally biased region" description="Polar residues" evidence="7">
    <location>
        <begin position="418"/>
        <end position="451"/>
    </location>
</feature>
<evidence type="ECO:0000256" key="6">
    <source>
        <dbReference type="SAM" id="Coils"/>
    </source>
</evidence>
<dbReference type="PANTHER" id="PTHR15741">
    <property type="entry name" value="BASIC HELIX-LOOP-HELIX ZIP TRANSCRIPTION FACTOR"/>
    <property type="match status" value="1"/>
</dbReference>
<dbReference type="Proteomes" id="UP001217089">
    <property type="component" value="Unassembled WGS sequence"/>
</dbReference>
<keyword evidence="2" id="KW-0805">Transcription regulation</keyword>
<name>A0ABQ9F8D9_TEGGR</name>
<dbReference type="InterPro" id="IPR052207">
    <property type="entry name" value="Max-like/E-box_TFs"/>
</dbReference>
<feature type="region of interest" description="Disordered" evidence="7">
    <location>
        <begin position="698"/>
        <end position="724"/>
    </location>
</feature>